<keyword evidence="1" id="KW-0472">Membrane</keyword>
<dbReference type="InterPro" id="IPR051624">
    <property type="entry name" value="RMD1/Sad1-interacting"/>
</dbReference>
<evidence type="ECO:0000313" key="4">
    <source>
        <dbReference type="Proteomes" id="UP001208567"/>
    </source>
</evidence>
<keyword evidence="1" id="KW-1133">Transmembrane helix</keyword>
<dbReference type="InterPro" id="IPR003734">
    <property type="entry name" value="DUF155"/>
</dbReference>
<protein>
    <recommendedName>
        <fullName evidence="2">DUF155 domain-containing protein</fullName>
    </recommendedName>
</protein>
<dbReference type="PANTHER" id="PTHR16255">
    <property type="entry name" value="REQUIRED FOR MEIOTIC NUCLEAR DIVISION PROTEIN 1 HOMOLOG"/>
    <property type="match status" value="1"/>
</dbReference>
<keyword evidence="1" id="KW-0812">Transmembrane</keyword>
<proteinExistence type="predicted"/>
<keyword evidence="4" id="KW-1185">Reference proteome</keyword>
<dbReference type="EMBL" id="BRXR01000001">
    <property type="protein sequence ID" value="GLC29286.1"/>
    <property type="molecule type" value="Genomic_DNA"/>
</dbReference>
<feature type="domain" description="DUF155" evidence="2">
    <location>
        <begin position="55"/>
        <end position="225"/>
    </location>
</feature>
<feature type="transmembrane region" description="Helical" evidence="1">
    <location>
        <begin position="253"/>
        <end position="272"/>
    </location>
</feature>
<evidence type="ECO:0000256" key="1">
    <source>
        <dbReference type="SAM" id="Phobius"/>
    </source>
</evidence>
<dbReference type="Proteomes" id="UP001208567">
    <property type="component" value="Unassembled WGS sequence"/>
</dbReference>
<dbReference type="Pfam" id="PF02582">
    <property type="entry name" value="DUF155"/>
    <property type="match status" value="1"/>
</dbReference>
<name>A0ABQ5N289_9CLOT</name>
<organism evidence="3 4">
    <name type="scientific">Clostridium omnivorum</name>
    <dbReference type="NCBI Taxonomy" id="1604902"/>
    <lineage>
        <taxon>Bacteria</taxon>
        <taxon>Bacillati</taxon>
        <taxon>Bacillota</taxon>
        <taxon>Clostridia</taxon>
        <taxon>Eubacteriales</taxon>
        <taxon>Clostridiaceae</taxon>
        <taxon>Clostridium</taxon>
    </lineage>
</organism>
<gene>
    <name evidence="3" type="ORF">bsdE14_06960</name>
</gene>
<accession>A0ABQ5N289</accession>
<sequence>MQSWDFKSLVLCNEISLSKIAAHFGINKKFKWEDPLVLHDNGLKGIVKGTENKWVYIYAFGSIVFINMEFHEIQDTIKYLKDVDPNLKNSFANNYQDEYRLEIDPTYDFALYNDLMTSNEFMPYHLDIISMILAKSTAFDKIEADTDKLLDSIEDVINFLEKGKFNMSDEQIAKTSAKVLRFKYNTISNLMLLDKPSSAWDNEDIENFFMLMSGLFDLKDRFQKISHKTQILQDSTDVFASLTHERRGTKLEIMVIILILFELIIGIAEFVMRF</sequence>
<dbReference type="RefSeq" id="WP_264848577.1">
    <property type="nucleotide sequence ID" value="NZ_BRXR01000001.1"/>
</dbReference>
<comment type="caution">
    <text evidence="3">The sequence shown here is derived from an EMBL/GenBank/DDBJ whole genome shotgun (WGS) entry which is preliminary data.</text>
</comment>
<reference evidence="3 4" key="1">
    <citation type="journal article" date="2024" name="Int. J. Syst. Evol. Microbiol.">
        <title>Clostridium omnivorum sp. nov., isolated from anoxic soil under the treatment of reductive soil disinfestation.</title>
        <authorList>
            <person name="Ueki A."/>
            <person name="Tonouchi A."/>
            <person name="Kaku N."/>
            <person name="Honma S."/>
            <person name="Ueki K."/>
        </authorList>
    </citation>
    <scope>NUCLEOTIDE SEQUENCE [LARGE SCALE GENOMIC DNA]</scope>
    <source>
        <strain evidence="3 4">E14</strain>
    </source>
</reference>
<dbReference type="PANTHER" id="PTHR16255:SF1">
    <property type="entry name" value="REQUIRED FOR MEIOTIC NUCLEAR DIVISION PROTEIN 1 HOMOLOG"/>
    <property type="match status" value="1"/>
</dbReference>
<evidence type="ECO:0000259" key="2">
    <source>
        <dbReference type="Pfam" id="PF02582"/>
    </source>
</evidence>
<evidence type="ECO:0000313" key="3">
    <source>
        <dbReference type="EMBL" id="GLC29286.1"/>
    </source>
</evidence>